<evidence type="ECO:0000256" key="1">
    <source>
        <dbReference type="SAM" id="Phobius"/>
    </source>
</evidence>
<evidence type="ECO:0000313" key="4">
    <source>
        <dbReference type="Proteomes" id="UP000035350"/>
    </source>
</evidence>
<dbReference type="InterPro" id="IPR047928">
    <property type="entry name" value="Perm_prefix_1"/>
</dbReference>
<dbReference type="PATRIC" id="fig|1396.433.peg.5654"/>
<protein>
    <recommendedName>
        <fullName evidence="2">VanZ-like domain-containing protein</fullName>
    </recommendedName>
</protein>
<keyword evidence="1" id="KW-0472">Membrane</keyword>
<dbReference type="Pfam" id="PF04892">
    <property type="entry name" value="VanZ"/>
    <property type="match status" value="1"/>
</dbReference>
<dbReference type="Proteomes" id="UP000035350">
    <property type="component" value="Unassembled WGS sequence"/>
</dbReference>
<dbReference type="RefSeq" id="WP_046959996.1">
    <property type="nucleotide sequence ID" value="NZ_LCYN01000032.1"/>
</dbReference>
<keyword evidence="1" id="KW-1133">Transmembrane helix</keyword>
<proteinExistence type="predicted"/>
<feature type="domain" description="VanZ-like" evidence="2">
    <location>
        <begin position="119"/>
        <end position="230"/>
    </location>
</feature>
<feature type="transmembrane region" description="Helical" evidence="1">
    <location>
        <begin position="160"/>
        <end position="178"/>
    </location>
</feature>
<feature type="transmembrane region" description="Helical" evidence="1">
    <location>
        <begin position="190"/>
        <end position="209"/>
    </location>
</feature>
<dbReference type="AlphaFoldDB" id="A0A0G8BWQ8"/>
<gene>
    <name evidence="3" type="ORF">B4147_5326</name>
</gene>
<sequence>MTIEKYIKSIVQKTNLSQSDKDELYFEIYDHLTSLKQEFLDQGKSEEEATTLAIQNFGEASTLGTEIEKAMQSSTQKYVQWIGWGLFLPYSFVLLFKLLLGRSSVYFYDLKYLFETGDWRFIHGGLINLIPFKSTISYLSGFDPTHLLDPYNLEIVLMNTLGNVIIFIPFGFLLPLLFKQINNVKIASKIFIKFILLIESLQLLTFTGVFDIDDIILNMLGALIGYGSFIGMKYIWERVRPVDKVDTI</sequence>
<accession>A0A0G8BWQ8</accession>
<feature type="transmembrane region" description="Helical" evidence="1">
    <location>
        <begin position="215"/>
        <end position="236"/>
    </location>
</feature>
<reference evidence="3 4" key="1">
    <citation type="journal article" date="2015" name="Genome Announc.">
        <title>Next-Generation Whole-Genome Sequencing of Eight Strains of Bacillus cereus, Isolated from Food.</title>
        <authorList>
            <person name="Krawczyk A.O."/>
            <person name="de Jong A."/>
            <person name="Eijlander R.T."/>
            <person name="Berendsen E.M."/>
            <person name="Holsappel S."/>
            <person name="Wells-Bennik M.H."/>
            <person name="Kuipers O.P."/>
        </authorList>
    </citation>
    <scope>NUCLEOTIDE SEQUENCE [LARGE SCALE GENOMIC DNA]</scope>
    <source>
        <strain evidence="3 4">B4147</strain>
    </source>
</reference>
<reference evidence="4" key="2">
    <citation type="submission" date="2015-04" db="EMBL/GenBank/DDBJ databases">
        <title>Draft Genome Sequences of Eight Spore-Forming Food Isolates of Bacillus cereus Genome sequencing.</title>
        <authorList>
            <person name="Krawcyk A.O."/>
            <person name="de Jong A."/>
            <person name="Eijlander R.T."/>
            <person name="Berendsen E.M."/>
            <person name="Holsappel S."/>
            <person name="Wells-Bennik M."/>
            <person name="Kuipers O.P."/>
        </authorList>
    </citation>
    <scope>NUCLEOTIDE SEQUENCE [LARGE SCALE GENOMIC DNA]</scope>
    <source>
        <strain evidence="4">B4147</strain>
    </source>
</reference>
<comment type="caution">
    <text evidence="3">The sequence shown here is derived from an EMBL/GenBank/DDBJ whole genome shotgun (WGS) entry which is preliminary data.</text>
</comment>
<evidence type="ECO:0000313" key="3">
    <source>
        <dbReference type="EMBL" id="KKZ91514.1"/>
    </source>
</evidence>
<name>A0A0G8BWQ8_9BACI</name>
<dbReference type="InterPro" id="IPR006976">
    <property type="entry name" value="VanZ-like"/>
</dbReference>
<organism evidence="3 4">
    <name type="scientific">Bacillus wiedmannii</name>
    <dbReference type="NCBI Taxonomy" id="1890302"/>
    <lineage>
        <taxon>Bacteria</taxon>
        <taxon>Bacillati</taxon>
        <taxon>Bacillota</taxon>
        <taxon>Bacilli</taxon>
        <taxon>Bacillales</taxon>
        <taxon>Bacillaceae</taxon>
        <taxon>Bacillus</taxon>
        <taxon>Bacillus cereus group</taxon>
    </lineage>
</organism>
<dbReference type="PANTHER" id="PTHR36834">
    <property type="entry name" value="MEMBRANE PROTEIN-RELATED"/>
    <property type="match status" value="1"/>
</dbReference>
<dbReference type="NCBIfam" id="NF038403">
    <property type="entry name" value="perm_prefix_1"/>
    <property type="match status" value="1"/>
</dbReference>
<evidence type="ECO:0000259" key="2">
    <source>
        <dbReference type="Pfam" id="PF04892"/>
    </source>
</evidence>
<dbReference type="InterPro" id="IPR053150">
    <property type="entry name" value="Teicoplanin_resist-assoc"/>
</dbReference>
<dbReference type="EMBL" id="LCYN01000032">
    <property type="protein sequence ID" value="KKZ91514.1"/>
    <property type="molecule type" value="Genomic_DNA"/>
</dbReference>
<keyword evidence="1" id="KW-0812">Transmembrane</keyword>
<feature type="transmembrane region" description="Helical" evidence="1">
    <location>
        <begin position="81"/>
        <end position="100"/>
    </location>
</feature>
<dbReference type="PANTHER" id="PTHR36834:SF1">
    <property type="entry name" value="INTEGRAL MEMBRANE PROTEIN"/>
    <property type="match status" value="1"/>
</dbReference>